<dbReference type="PANTHER" id="PTHR10989:SF16">
    <property type="entry name" value="AT02829P-RELATED"/>
    <property type="match status" value="1"/>
</dbReference>
<dbReference type="OrthoDB" id="1898221at2759"/>
<evidence type="ECO:0000313" key="6">
    <source>
        <dbReference type="EMBL" id="CAH2355454.1"/>
    </source>
</evidence>
<accession>A0A9P0W196</accession>
<dbReference type="EMBL" id="CAKXYY010000026">
    <property type="protein sequence ID" value="CAH2355454.1"/>
    <property type="molecule type" value="Genomic_DNA"/>
</dbReference>
<feature type="transmembrane region" description="Helical" evidence="5">
    <location>
        <begin position="51"/>
        <end position="70"/>
    </location>
</feature>
<comment type="subcellular location">
    <subcellularLocation>
        <location evidence="1">Endomembrane system</location>
        <topology evidence="1">Multi-pass membrane protein</topology>
    </subcellularLocation>
</comment>
<proteinExistence type="predicted"/>
<dbReference type="PANTHER" id="PTHR10989">
    <property type="entry name" value="ANDROGEN-INDUCED PROTEIN 1-RELATED"/>
    <property type="match status" value="1"/>
</dbReference>
<evidence type="ECO:0000313" key="7">
    <source>
        <dbReference type="Proteomes" id="UP000837801"/>
    </source>
</evidence>
<sequence length="205" mass="23150">MVRLRSSGSSKRSLASNFLDLVALCVCLHGLYGTTSLTLPPHLKPAGQFQFLTNLSSLLTCLVLFFDLVFPFNVPSILLVTVFNLEFVVCSAYWTLLFFFSHFLNAGTFEVSLLLDLEIHLFPYFALAIATAKRRGRAKVSFSLSTASTFLALACYFSYIEYMATFYKVRYPYPFLNGITFPARAAWMTGFALVASFNHWIHRVL</sequence>
<feature type="transmembrane region" description="Helical" evidence="5">
    <location>
        <begin position="142"/>
        <end position="159"/>
    </location>
</feature>
<dbReference type="GO" id="GO:0012505">
    <property type="term" value="C:endomembrane system"/>
    <property type="evidence" value="ECO:0007669"/>
    <property type="project" value="UniProtKB-SubCell"/>
</dbReference>
<feature type="transmembrane region" description="Helical" evidence="5">
    <location>
        <begin position="111"/>
        <end position="130"/>
    </location>
</feature>
<dbReference type="GO" id="GO:0016020">
    <property type="term" value="C:membrane"/>
    <property type="evidence" value="ECO:0007669"/>
    <property type="project" value="InterPro"/>
</dbReference>
<reference evidence="6" key="1">
    <citation type="submission" date="2022-03" db="EMBL/GenBank/DDBJ databases">
        <authorList>
            <person name="Legras J.-L."/>
            <person name="Devillers H."/>
            <person name="Grondin C."/>
        </authorList>
    </citation>
    <scope>NUCLEOTIDE SEQUENCE</scope>
    <source>
        <strain evidence="6">CLIB 1423</strain>
    </source>
</reference>
<feature type="transmembrane region" description="Helical" evidence="5">
    <location>
        <begin position="77"/>
        <end position="99"/>
    </location>
</feature>
<name>A0A9P0W196_9ASCO</name>
<evidence type="ECO:0000256" key="3">
    <source>
        <dbReference type="ARBA" id="ARBA00022989"/>
    </source>
</evidence>
<protein>
    <submittedName>
        <fullName evidence="6">Uncharacterized protein</fullName>
    </submittedName>
</protein>
<keyword evidence="4 5" id="KW-0472">Membrane</keyword>
<dbReference type="InterPro" id="IPR006838">
    <property type="entry name" value="ADTRP_AIG1"/>
</dbReference>
<keyword evidence="3 5" id="KW-1133">Transmembrane helix</keyword>
<evidence type="ECO:0000256" key="2">
    <source>
        <dbReference type="ARBA" id="ARBA00022692"/>
    </source>
</evidence>
<evidence type="ECO:0000256" key="1">
    <source>
        <dbReference type="ARBA" id="ARBA00004127"/>
    </source>
</evidence>
<dbReference type="AlphaFoldDB" id="A0A9P0W196"/>
<evidence type="ECO:0000256" key="5">
    <source>
        <dbReference type="SAM" id="Phobius"/>
    </source>
</evidence>
<dbReference type="Proteomes" id="UP000837801">
    <property type="component" value="Unassembled WGS sequence"/>
</dbReference>
<keyword evidence="2 5" id="KW-0812">Transmembrane</keyword>
<gene>
    <name evidence="6" type="ORF">CLIB1423_26S01156</name>
</gene>
<organism evidence="6 7">
    <name type="scientific">[Candida] railenensis</name>
    <dbReference type="NCBI Taxonomy" id="45579"/>
    <lineage>
        <taxon>Eukaryota</taxon>
        <taxon>Fungi</taxon>
        <taxon>Dikarya</taxon>
        <taxon>Ascomycota</taxon>
        <taxon>Saccharomycotina</taxon>
        <taxon>Pichiomycetes</taxon>
        <taxon>Debaryomycetaceae</taxon>
        <taxon>Kurtzmaniella</taxon>
    </lineage>
</organism>
<comment type="caution">
    <text evidence="6">The sequence shown here is derived from an EMBL/GenBank/DDBJ whole genome shotgun (WGS) entry which is preliminary data.</text>
</comment>
<evidence type="ECO:0000256" key="4">
    <source>
        <dbReference type="ARBA" id="ARBA00023136"/>
    </source>
</evidence>
<keyword evidence="7" id="KW-1185">Reference proteome</keyword>
<dbReference type="Pfam" id="PF04750">
    <property type="entry name" value="Far-17a_AIG1"/>
    <property type="match status" value="1"/>
</dbReference>
<feature type="transmembrane region" description="Helical" evidence="5">
    <location>
        <begin position="179"/>
        <end position="201"/>
    </location>
</feature>
<feature type="transmembrane region" description="Helical" evidence="5">
    <location>
        <begin position="21"/>
        <end position="39"/>
    </location>
</feature>